<proteinExistence type="inferred from homology"/>
<organism evidence="8 9">
    <name type="scientific">Sus scrofa</name>
    <name type="common">Pig</name>
    <dbReference type="NCBI Taxonomy" id="9823"/>
    <lineage>
        <taxon>Eukaryota</taxon>
        <taxon>Metazoa</taxon>
        <taxon>Chordata</taxon>
        <taxon>Craniata</taxon>
        <taxon>Vertebrata</taxon>
        <taxon>Euteleostomi</taxon>
        <taxon>Mammalia</taxon>
        <taxon>Eutheria</taxon>
        <taxon>Laurasiatheria</taxon>
        <taxon>Artiodactyla</taxon>
        <taxon>Suina</taxon>
        <taxon>Suidae</taxon>
        <taxon>Sus</taxon>
    </lineage>
</organism>
<accession>A0A4X1SUL7</accession>
<evidence type="ECO:0000256" key="3">
    <source>
        <dbReference type="ARBA" id="ARBA00022448"/>
    </source>
</evidence>
<dbReference type="GO" id="GO:0036094">
    <property type="term" value="F:small molecule binding"/>
    <property type="evidence" value="ECO:0007669"/>
    <property type="project" value="InterPro"/>
</dbReference>
<dbReference type="OMA" id="WDIMQIF"/>
<dbReference type="SUPFAM" id="SSF50814">
    <property type="entry name" value="Lipocalins"/>
    <property type="match status" value="1"/>
</dbReference>
<reference evidence="8" key="2">
    <citation type="submission" date="2025-08" db="UniProtKB">
        <authorList>
            <consortium name="Ensembl"/>
        </authorList>
    </citation>
    <scope>IDENTIFICATION</scope>
</reference>
<dbReference type="InterPro" id="IPR002345">
    <property type="entry name" value="Lipocalin"/>
</dbReference>
<dbReference type="InterPro" id="IPR000566">
    <property type="entry name" value="Lipocln_cytosolic_FA-bd_dom"/>
</dbReference>
<name>A0A4X1SUL7_PIG</name>
<feature type="domain" description="Lipocalin/cytosolic fatty-acid binding" evidence="7">
    <location>
        <begin position="105"/>
        <end position="243"/>
    </location>
</feature>
<dbReference type="PRINTS" id="PR01221">
    <property type="entry name" value="MAJORURINARY"/>
</dbReference>
<keyword evidence="4" id="KW-0964">Secreted</keyword>
<evidence type="ECO:0000256" key="5">
    <source>
        <dbReference type="ARBA" id="ARBA00022729"/>
    </source>
</evidence>
<dbReference type="Proteomes" id="UP000314985">
    <property type="component" value="Chromosome 1"/>
</dbReference>
<dbReference type="InterPro" id="IPR002971">
    <property type="entry name" value="Maj_urinary"/>
</dbReference>
<protein>
    <recommendedName>
        <fullName evidence="7">Lipocalin/cytosolic fatty-acid binding domain-containing protein</fullName>
    </recommendedName>
</protein>
<dbReference type="PANTHER" id="PTHR11430:SF70">
    <property type="entry name" value="UTEROCALIN"/>
    <property type="match status" value="1"/>
</dbReference>
<dbReference type="AlphaFoldDB" id="A0A4X1SUL7"/>
<evidence type="ECO:0000313" key="8">
    <source>
        <dbReference type="Ensembl" id="ENSSSCP00070006003.1"/>
    </source>
</evidence>
<keyword evidence="3" id="KW-0813">Transport</keyword>
<dbReference type="Pfam" id="PF00061">
    <property type="entry name" value="Lipocalin"/>
    <property type="match status" value="1"/>
</dbReference>
<evidence type="ECO:0000313" key="9">
    <source>
        <dbReference type="Proteomes" id="UP000314985"/>
    </source>
</evidence>
<dbReference type="GO" id="GO:0005576">
    <property type="term" value="C:extracellular region"/>
    <property type="evidence" value="ECO:0007669"/>
    <property type="project" value="UniProtKB-SubCell"/>
</dbReference>
<evidence type="ECO:0000256" key="1">
    <source>
        <dbReference type="ARBA" id="ARBA00004613"/>
    </source>
</evidence>
<comment type="similarity">
    <text evidence="2">Belongs to the calycin superfamily. Lipocalin family.</text>
</comment>
<dbReference type="PANTHER" id="PTHR11430">
    <property type="entry name" value="LIPOCALIN"/>
    <property type="match status" value="1"/>
</dbReference>
<sequence length="250" mass="28100">MGRGLWTRAETIVGCGLNKQKVIAVNVRGPVTACHVARNLSRQGTKGPPPRALDMCPRCRQASRSRPSLTMSLLLLAVGLTLLSSTQARHWGPQDPNFNETLVGGNWFSAAMASNQPQLMKAAGARRILIHHIQVTPRALRFHLHQRINGVCVPTVMTANKTKKKFQYLLEYIGQNRVFLEKVDPKSYAIICTHHKARGREMVVVTLLSRTPEVSRDTLRMFLSYCRKHGLHEPSVIDLTRTDRCLHARQ</sequence>
<dbReference type="InterPro" id="IPR012674">
    <property type="entry name" value="Calycin"/>
</dbReference>
<keyword evidence="5" id="KW-0732">Signal</keyword>
<evidence type="ECO:0000259" key="7">
    <source>
        <dbReference type="Pfam" id="PF00061"/>
    </source>
</evidence>
<evidence type="ECO:0000256" key="4">
    <source>
        <dbReference type="ARBA" id="ARBA00022525"/>
    </source>
</evidence>
<evidence type="ECO:0000256" key="6">
    <source>
        <dbReference type="ARBA" id="ARBA00023157"/>
    </source>
</evidence>
<reference evidence="8 9" key="1">
    <citation type="submission" date="2017-08" db="EMBL/GenBank/DDBJ databases">
        <title>USMARCv1.0.</title>
        <authorList>
            <person name="Hannum G.I."/>
            <person name="Koren S."/>
            <person name="Schroeder S.G."/>
            <person name="Chin S.C."/>
            <person name="Nonneman D.J."/>
            <person name="Becker S.A."/>
            <person name="Rosen B.D."/>
            <person name="Bickhart D.M."/>
            <person name="Putnam N.H."/>
            <person name="Green R.E."/>
            <person name="Tuggle C.K."/>
            <person name="Liu H."/>
            <person name="Rohrer G.A."/>
            <person name="Warr A."/>
            <person name="Hall R."/>
            <person name="Kim K."/>
            <person name="Hume D.A."/>
            <person name="Talbot R."/>
            <person name="Chow W."/>
            <person name="Howe K."/>
            <person name="Schwartz A.S."/>
            <person name="Watson M."/>
            <person name="Archibald A.L."/>
            <person name="Phillippy A.M."/>
            <person name="Smith T.P.L."/>
        </authorList>
    </citation>
    <scope>NUCLEOTIDE SEQUENCE [LARGE SCALE GENOMIC DNA]</scope>
</reference>
<evidence type="ECO:0000256" key="2">
    <source>
        <dbReference type="ARBA" id="ARBA00006889"/>
    </source>
</evidence>
<keyword evidence="6" id="KW-1015">Disulfide bond</keyword>
<comment type="subcellular location">
    <subcellularLocation>
        <location evidence="1">Secreted</location>
    </subcellularLocation>
</comment>
<dbReference type="Ensembl" id="ENSSSCT00070007330.1">
    <property type="protein sequence ID" value="ENSSSCP00070006003.1"/>
    <property type="gene ID" value="ENSSSCG00070003902.1"/>
</dbReference>
<dbReference type="Gene3D" id="2.40.128.20">
    <property type="match status" value="1"/>
</dbReference>